<dbReference type="HOGENOM" id="CLU_1939621_0_0_1"/>
<dbReference type="Proteomes" id="UP000008864">
    <property type="component" value="Unassembled WGS sequence"/>
</dbReference>
<protein>
    <submittedName>
        <fullName evidence="1">Uncharacterized protein</fullName>
    </submittedName>
</protein>
<dbReference type="RefSeq" id="XP_047605784.1">
    <property type="nucleotide sequence ID" value="XM_047750958.1"/>
</dbReference>
<reference evidence="2" key="1">
    <citation type="journal article" date="2012" name="MBio">
        <title>Comparative genome analysis of Trichophyton rubrum and related dermatophytes reveals candidate genes involved in infection.</title>
        <authorList>
            <person name="Martinez D.A."/>
            <person name="Oliver B.G."/>
            <person name="Graeser Y."/>
            <person name="Goldberg J.M."/>
            <person name="Li W."/>
            <person name="Martinez-Rossi N.M."/>
            <person name="Monod M."/>
            <person name="Shelest E."/>
            <person name="Barton R.C."/>
            <person name="Birch E."/>
            <person name="Brakhage A.A."/>
            <person name="Chen Z."/>
            <person name="Gurr S.J."/>
            <person name="Heiman D."/>
            <person name="Heitman J."/>
            <person name="Kosti I."/>
            <person name="Rossi A."/>
            <person name="Saif S."/>
            <person name="Samalova M."/>
            <person name="Saunders C.W."/>
            <person name="Shea T."/>
            <person name="Summerbell R.C."/>
            <person name="Xu J."/>
            <person name="Young S."/>
            <person name="Zeng Q."/>
            <person name="Birren B.W."/>
            <person name="Cuomo C.A."/>
            <person name="White T.C."/>
        </authorList>
    </citation>
    <scope>NUCLEOTIDE SEQUENCE [LARGE SCALE GENOMIC DNA]</scope>
    <source>
        <strain evidence="2">ATCC MYA-4607 / CBS 118892</strain>
    </source>
</reference>
<dbReference type="GeneID" id="71777262"/>
<dbReference type="EMBL" id="GG700650">
    <property type="protein sequence ID" value="KFL61019.1"/>
    <property type="molecule type" value="Genomic_DNA"/>
</dbReference>
<organism evidence="1 2">
    <name type="scientific">Trichophyton rubrum (strain ATCC MYA-4607 / CBS 118892)</name>
    <name type="common">Athlete's foot fungus</name>
    <dbReference type="NCBI Taxonomy" id="559305"/>
    <lineage>
        <taxon>Eukaryota</taxon>
        <taxon>Fungi</taxon>
        <taxon>Dikarya</taxon>
        <taxon>Ascomycota</taxon>
        <taxon>Pezizomycotina</taxon>
        <taxon>Eurotiomycetes</taxon>
        <taxon>Eurotiomycetidae</taxon>
        <taxon>Onygenales</taxon>
        <taxon>Arthrodermataceae</taxon>
        <taxon>Trichophyton</taxon>
    </lineage>
</organism>
<gene>
    <name evidence="1" type="ORF">TERG_11921</name>
</gene>
<dbReference type="InParanoid" id="A0A080WI00"/>
<name>A0A080WI00_TRIRC</name>
<accession>A0A080WI00</accession>
<dbReference type="AlphaFoldDB" id="A0A080WI00"/>
<evidence type="ECO:0000313" key="2">
    <source>
        <dbReference type="Proteomes" id="UP000008864"/>
    </source>
</evidence>
<keyword evidence="2" id="KW-1185">Reference proteome</keyword>
<sequence>MWAADSMCSAGIMTLPVATQYDAGTFWPVKACSSSTVWRAACSRNRRTTSSPLWYEKCAAGSVLTGFLPRYYSKEYCVSIAWPKIQSFKGLTCVTPVETAVKEAWKATERMLNGISRNNPITNSEYQAIG</sequence>
<proteinExistence type="predicted"/>
<evidence type="ECO:0000313" key="1">
    <source>
        <dbReference type="EMBL" id="KFL61019.1"/>
    </source>
</evidence>